<keyword evidence="1" id="KW-0472">Membrane</keyword>
<organism evidence="2 3">
    <name type="scientific">Sutcliffiella cohnii</name>
    <dbReference type="NCBI Taxonomy" id="33932"/>
    <lineage>
        <taxon>Bacteria</taxon>
        <taxon>Bacillati</taxon>
        <taxon>Bacillota</taxon>
        <taxon>Bacilli</taxon>
        <taxon>Bacillales</taxon>
        <taxon>Bacillaceae</taxon>
        <taxon>Sutcliffiella</taxon>
    </lineage>
</organism>
<dbReference type="RefSeq" id="WP_066415854.1">
    <property type="nucleotide sequence ID" value="NZ_CP018866.1"/>
</dbReference>
<evidence type="ECO:0000313" key="2">
    <source>
        <dbReference type="EMBL" id="AST91506.1"/>
    </source>
</evidence>
<dbReference type="KEGG" id="bcoh:BC6307_09540"/>
<sequence length="93" mass="10423">MDYLFTAVSLLGLVLIVFSVSYFLTYKRENIHFIGIVISMAAVGVIYSILISITDILPTIITIATLTSLLGHWSAKSLHISRRLAERIEKQLE</sequence>
<gene>
    <name evidence="2" type="ORF">BC6307_09540</name>
</gene>
<protein>
    <recommendedName>
        <fullName evidence="4">Sodium:proton antiporter</fullName>
    </recommendedName>
</protein>
<feature type="transmembrane region" description="Helical" evidence="1">
    <location>
        <begin position="6"/>
        <end position="24"/>
    </location>
</feature>
<feature type="transmembrane region" description="Helical" evidence="1">
    <location>
        <begin position="56"/>
        <end position="75"/>
    </location>
</feature>
<keyword evidence="1" id="KW-1133">Transmembrane helix</keyword>
<name>A0A223KQ15_9BACI</name>
<dbReference type="Proteomes" id="UP000215224">
    <property type="component" value="Chromosome"/>
</dbReference>
<dbReference type="AlphaFoldDB" id="A0A223KQ15"/>
<evidence type="ECO:0000313" key="3">
    <source>
        <dbReference type="Proteomes" id="UP000215224"/>
    </source>
</evidence>
<reference evidence="2 3" key="1">
    <citation type="submission" date="2016-12" db="EMBL/GenBank/DDBJ databases">
        <title>The whole genome sequencing and assembly of Bacillus cohnii DSM 6307T strain.</title>
        <authorList>
            <person name="Lee Y.-J."/>
            <person name="Yi H."/>
            <person name="Bahn Y.-S."/>
            <person name="Kim J.F."/>
            <person name="Lee D.-W."/>
        </authorList>
    </citation>
    <scope>NUCLEOTIDE SEQUENCE [LARGE SCALE GENOMIC DNA]</scope>
    <source>
        <strain evidence="2 3">DSM 6307</strain>
    </source>
</reference>
<accession>A0A223KQ15</accession>
<evidence type="ECO:0008006" key="4">
    <source>
        <dbReference type="Google" id="ProtNLM"/>
    </source>
</evidence>
<keyword evidence="1" id="KW-0812">Transmembrane</keyword>
<proteinExistence type="predicted"/>
<evidence type="ECO:0000256" key="1">
    <source>
        <dbReference type="SAM" id="Phobius"/>
    </source>
</evidence>
<dbReference type="EMBL" id="CP018866">
    <property type="protein sequence ID" value="AST91506.1"/>
    <property type="molecule type" value="Genomic_DNA"/>
</dbReference>
<feature type="transmembrane region" description="Helical" evidence="1">
    <location>
        <begin position="31"/>
        <end position="50"/>
    </location>
</feature>
<keyword evidence="3" id="KW-1185">Reference proteome</keyword>